<feature type="compositionally biased region" description="Basic and acidic residues" evidence="1">
    <location>
        <begin position="43"/>
        <end position="76"/>
    </location>
</feature>
<sequence>MRSSRWLSSRCRRDCIVTSAKEYLPYPGRDCPALPQRAPRRQSPRERAPRCQRPKERAPFHQRLREEAQHRQSPREREFLTARAPEIEPCTTRTPEREPSITALERVPHAVAAAPSHCQTAAVAVGAVWRGAAVPGSPDPRGSAVQDWHGGLGLVAALEPRDAAQPLQWSSHCIAISMPSGPVRCCPRPWQPHRLPHRDQSKVAKLKAVVKS</sequence>
<accession>A0A662YVR1</accession>
<keyword evidence="3" id="KW-1185">Reference proteome</keyword>
<evidence type="ECO:0000313" key="2">
    <source>
        <dbReference type="EMBL" id="RXN00167.1"/>
    </source>
</evidence>
<reference evidence="2 3" key="1">
    <citation type="submission" date="2019-01" db="EMBL/GenBank/DDBJ databases">
        <title>Draft Genome and Complete Hox-Cluster Characterization of the Sterlet Sturgeon (Acipenser ruthenus).</title>
        <authorList>
            <person name="Wei Q."/>
        </authorList>
    </citation>
    <scope>NUCLEOTIDE SEQUENCE [LARGE SCALE GENOMIC DNA]</scope>
    <source>
        <strain evidence="2">WHYD16114868_AA</strain>
        <tissue evidence="2">Blood</tissue>
    </source>
</reference>
<proteinExistence type="predicted"/>
<organism evidence="2 3">
    <name type="scientific">Acipenser ruthenus</name>
    <name type="common">Sterlet sturgeon</name>
    <dbReference type="NCBI Taxonomy" id="7906"/>
    <lineage>
        <taxon>Eukaryota</taxon>
        <taxon>Metazoa</taxon>
        <taxon>Chordata</taxon>
        <taxon>Craniata</taxon>
        <taxon>Vertebrata</taxon>
        <taxon>Euteleostomi</taxon>
        <taxon>Actinopterygii</taxon>
        <taxon>Chondrostei</taxon>
        <taxon>Acipenseriformes</taxon>
        <taxon>Acipenseridae</taxon>
        <taxon>Acipenser</taxon>
    </lineage>
</organism>
<dbReference type="Proteomes" id="UP000289886">
    <property type="component" value="Unassembled WGS sequence"/>
</dbReference>
<evidence type="ECO:0000313" key="3">
    <source>
        <dbReference type="Proteomes" id="UP000289886"/>
    </source>
</evidence>
<name>A0A662YVR1_ACIRT</name>
<dbReference type="EMBL" id="SCEB01000230">
    <property type="protein sequence ID" value="RXN00167.1"/>
    <property type="molecule type" value="Genomic_DNA"/>
</dbReference>
<protein>
    <submittedName>
        <fullName evidence="2">Uncharacterized protein</fullName>
    </submittedName>
</protein>
<dbReference type="AlphaFoldDB" id="A0A662YVR1"/>
<feature type="region of interest" description="Disordered" evidence="1">
    <location>
        <begin position="24"/>
        <end position="76"/>
    </location>
</feature>
<comment type="caution">
    <text evidence="2">The sequence shown here is derived from an EMBL/GenBank/DDBJ whole genome shotgun (WGS) entry which is preliminary data.</text>
</comment>
<gene>
    <name evidence="2" type="ORF">EOD39_10137</name>
</gene>
<evidence type="ECO:0000256" key="1">
    <source>
        <dbReference type="SAM" id="MobiDB-lite"/>
    </source>
</evidence>